<evidence type="ECO:0000256" key="12">
    <source>
        <dbReference type="RuleBase" id="RU003357"/>
    </source>
</evidence>
<evidence type="ECO:0000256" key="3">
    <source>
        <dbReference type="ARBA" id="ARBA00022452"/>
    </source>
</evidence>
<evidence type="ECO:0000259" key="14">
    <source>
        <dbReference type="Pfam" id="PF00593"/>
    </source>
</evidence>
<evidence type="ECO:0000256" key="7">
    <source>
        <dbReference type="ARBA" id="ARBA00023065"/>
    </source>
</evidence>
<evidence type="ECO:0000256" key="5">
    <source>
        <dbReference type="ARBA" id="ARBA00022692"/>
    </source>
</evidence>
<comment type="caution">
    <text evidence="16">The sequence shown here is derived from an EMBL/GenBank/DDBJ whole genome shotgun (WGS) entry which is preliminary data.</text>
</comment>
<dbReference type="InterPro" id="IPR039426">
    <property type="entry name" value="TonB-dep_rcpt-like"/>
</dbReference>
<dbReference type="EMBL" id="JAZDRO010000001">
    <property type="protein sequence ID" value="MEE2565677.1"/>
    <property type="molecule type" value="Genomic_DNA"/>
</dbReference>
<evidence type="ECO:0000256" key="11">
    <source>
        <dbReference type="PROSITE-ProRule" id="PRU01360"/>
    </source>
</evidence>
<keyword evidence="8 12" id="KW-0798">TonB box</keyword>
<feature type="domain" description="TonB-dependent receptor plug" evidence="15">
    <location>
        <begin position="55"/>
        <end position="164"/>
    </location>
</feature>
<feature type="signal peptide" evidence="13">
    <location>
        <begin position="1"/>
        <end position="29"/>
    </location>
</feature>
<evidence type="ECO:0000256" key="1">
    <source>
        <dbReference type="ARBA" id="ARBA00004571"/>
    </source>
</evidence>
<dbReference type="InterPro" id="IPR000531">
    <property type="entry name" value="Beta-barrel_TonB"/>
</dbReference>
<evidence type="ECO:0000256" key="8">
    <source>
        <dbReference type="ARBA" id="ARBA00023077"/>
    </source>
</evidence>
<evidence type="ECO:0000256" key="2">
    <source>
        <dbReference type="ARBA" id="ARBA00022448"/>
    </source>
</evidence>
<keyword evidence="16" id="KW-0675">Receptor</keyword>
<comment type="similarity">
    <text evidence="11 12">Belongs to the TonB-dependent receptor family.</text>
</comment>
<dbReference type="PANTHER" id="PTHR32552:SF81">
    <property type="entry name" value="TONB-DEPENDENT OUTER MEMBRANE RECEPTOR"/>
    <property type="match status" value="1"/>
</dbReference>
<evidence type="ECO:0000256" key="9">
    <source>
        <dbReference type="ARBA" id="ARBA00023136"/>
    </source>
</evidence>
<dbReference type="Pfam" id="PF00593">
    <property type="entry name" value="TonB_dep_Rec_b-barrel"/>
    <property type="match status" value="1"/>
</dbReference>
<proteinExistence type="inferred from homology"/>
<keyword evidence="9 11" id="KW-0472">Membrane</keyword>
<evidence type="ECO:0000313" key="16">
    <source>
        <dbReference type="EMBL" id="MEE2565677.1"/>
    </source>
</evidence>
<keyword evidence="13" id="KW-0732">Signal</keyword>
<dbReference type="InterPro" id="IPR036942">
    <property type="entry name" value="Beta-barrel_TonB_sf"/>
</dbReference>
<dbReference type="Pfam" id="PF07715">
    <property type="entry name" value="Plug"/>
    <property type="match status" value="1"/>
</dbReference>
<dbReference type="InterPro" id="IPR012910">
    <property type="entry name" value="Plug_dom"/>
</dbReference>
<feature type="chain" id="PRO_5047260052" evidence="13">
    <location>
        <begin position="30"/>
        <end position="776"/>
    </location>
</feature>
<organism evidence="16 17">
    <name type="scientific">Hyphobacterium marinum</name>
    <dbReference type="NCBI Taxonomy" id="3116574"/>
    <lineage>
        <taxon>Bacteria</taxon>
        <taxon>Pseudomonadati</taxon>
        <taxon>Pseudomonadota</taxon>
        <taxon>Alphaproteobacteria</taxon>
        <taxon>Maricaulales</taxon>
        <taxon>Maricaulaceae</taxon>
        <taxon>Hyphobacterium</taxon>
    </lineage>
</organism>
<evidence type="ECO:0000259" key="15">
    <source>
        <dbReference type="Pfam" id="PF07715"/>
    </source>
</evidence>
<dbReference type="RefSeq" id="WP_330195209.1">
    <property type="nucleotide sequence ID" value="NZ_JAZDRO010000001.1"/>
</dbReference>
<keyword evidence="5 11" id="KW-0812">Transmembrane</keyword>
<dbReference type="InterPro" id="IPR018247">
    <property type="entry name" value="EF_Hand_1_Ca_BS"/>
</dbReference>
<keyword evidence="3 11" id="KW-1134">Transmembrane beta strand</keyword>
<gene>
    <name evidence="16" type="ORF">V0U35_03215</name>
</gene>
<keyword evidence="17" id="KW-1185">Reference proteome</keyword>
<keyword evidence="6" id="KW-0408">Iron</keyword>
<keyword evidence="10 11" id="KW-0998">Cell outer membrane</keyword>
<dbReference type="Proteomes" id="UP001310692">
    <property type="component" value="Unassembled WGS sequence"/>
</dbReference>
<evidence type="ECO:0000256" key="4">
    <source>
        <dbReference type="ARBA" id="ARBA00022496"/>
    </source>
</evidence>
<evidence type="ECO:0000313" key="17">
    <source>
        <dbReference type="Proteomes" id="UP001310692"/>
    </source>
</evidence>
<protein>
    <submittedName>
        <fullName evidence="16">TonB-dependent receptor</fullName>
    </submittedName>
</protein>
<keyword evidence="2 11" id="KW-0813">Transport</keyword>
<evidence type="ECO:0000256" key="6">
    <source>
        <dbReference type="ARBA" id="ARBA00023004"/>
    </source>
</evidence>
<feature type="domain" description="TonB-dependent receptor-like beta-barrel" evidence="14">
    <location>
        <begin position="284"/>
        <end position="730"/>
    </location>
</feature>
<reference evidence="16 17" key="1">
    <citation type="submission" date="2024-01" db="EMBL/GenBank/DDBJ databases">
        <title>Hyphobacterium bacterium isolated from marine sediment.</title>
        <authorList>
            <person name="Zhao S."/>
        </authorList>
    </citation>
    <scope>NUCLEOTIDE SEQUENCE [LARGE SCALE GENOMIC DNA]</scope>
    <source>
        <strain evidence="16 17">Y60-23</strain>
    </source>
</reference>
<dbReference type="SUPFAM" id="SSF56935">
    <property type="entry name" value="Porins"/>
    <property type="match status" value="1"/>
</dbReference>
<accession>A0ABU7LVV0</accession>
<dbReference type="Gene3D" id="2.40.170.20">
    <property type="entry name" value="TonB-dependent receptor, beta-barrel domain"/>
    <property type="match status" value="1"/>
</dbReference>
<evidence type="ECO:0000256" key="10">
    <source>
        <dbReference type="ARBA" id="ARBA00023237"/>
    </source>
</evidence>
<dbReference type="PANTHER" id="PTHR32552">
    <property type="entry name" value="FERRICHROME IRON RECEPTOR-RELATED"/>
    <property type="match status" value="1"/>
</dbReference>
<name>A0ABU7LVV0_9PROT</name>
<comment type="subcellular location">
    <subcellularLocation>
        <location evidence="1 11">Cell outer membrane</location>
        <topology evidence="1 11">Multi-pass membrane protein</topology>
    </subcellularLocation>
</comment>
<keyword evidence="7" id="KW-0406">Ion transport</keyword>
<dbReference type="PROSITE" id="PS52016">
    <property type="entry name" value="TONB_DEPENDENT_REC_3"/>
    <property type="match status" value="1"/>
</dbReference>
<evidence type="ECO:0000256" key="13">
    <source>
        <dbReference type="SAM" id="SignalP"/>
    </source>
</evidence>
<sequence>MTNAHRITNTALLLGSVASIALLGSPAMAIQTETTADTGNRDTITVTARRREESLQDVPIAVTAYSGAQLEQMGAQDITFVGQSTPNVTLEVSRGTNTTLSAFIRGVGQQDPVAGFESGVGLYVDDVYLNRPQAAILDIYDVERIEVLRGPQGTLYGRNTIGGAIKYVTRRLSTEPEANVRVNVGSYSQFDVIASGSVPLSDTFRIGGAVARFTRDGFGTNLITGDENYNKDSFAFRLSAEFEPNDQVFLRLAYDNIQDDSNARQGHRLIADQFPPFTYPVLNNVYDTRAGLNVVQQEVTGSGISFLGEFRVNDNWQIRNIMAYREDSSTSPIDFDSLPEADLDVPAIYENEQFSEEFQLLYEGDRLAGVLGFYYLEAEASTVFDVLLATTGALPAVGLPGLNAQTFGDVSTNTWSIFGDFSYDVTDRVSVSLGGRYTVDERASTVLRRTYIGGFSEFFGGNPTLIATTSNFNGEEEWTDFSPRASVSFQADDFNNLYLSYSQGFKGGGFDPRGQTTATPDFNQDGTVSQAEIFQFMMFEPEEVDTFEAGWKVERPNYRHSLAVFYSDYTNVQIPGSVGVDTNNDGIADTFTGVTTNAGAATLAGIEFEGAATLAEDMARPGDALNFAWTVGYIDGEYDQFINAFGVDVSNQAQIQNTPDWTASATVSYMTPAAQGMLNLMAMASYRGDSSQFEFPFPLLDQEAFTLFNASAVWDSDNGRWQLGLHGRNLTDERYRVAGYDFVNNTTLAPELGLEGTLTAFYGDPRTVTATVAFRY</sequence>
<keyword evidence="4" id="KW-0410">Iron transport</keyword>
<dbReference type="PROSITE" id="PS00018">
    <property type="entry name" value="EF_HAND_1"/>
    <property type="match status" value="1"/>
</dbReference>